<accession>A0A413R5A0</accession>
<evidence type="ECO:0000313" key="3">
    <source>
        <dbReference type="EMBL" id="RHA16827.1"/>
    </source>
</evidence>
<reference evidence="7 8" key="1">
    <citation type="submission" date="2018-08" db="EMBL/GenBank/DDBJ databases">
        <title>A genome reference for cultivated species of the human gut microbiota.</title>
        <authorList>
            <person name="Zou Y."/>
            <person name="Xue W."/>
            <person name="Luo G."/>
        </authorList>
    </citation>
    <scope>NUCLEOTIDE SEQUENCE [LARGE SCALE GENOMIC DNA]</scope>
    <source>
        <strain evidence="6 7">AF37-4</strain>
        <strain evidence="5 10">AM42-30</strain>
        <strain evidence="4 8">AM43-2</strain>
        <strain evidence="3 9">AM44-11BH</strain>
    </source>
</reference>
<dbReference type="InterPro" id="IPR033469">
    <property type="entry name" value="CYTH-like_dom_sf"/>
</dbReference>
<evidence type="ECO:0000313" key="6">
    <source>
        <dbReference type="EMBL" id="RHL42876.1"/>
    </source>
</evidence>
<dbReference type="PIRSF" id="PIRSF016487">
    <property type="entry name" value="CYTH_UCP016487"/>
    <property type="match status" value="1"/>
</dbReference>
<protein>
    <submittedName>
        <fullName evidence="3">CYTH domain-containing protein</fullName>
    </submittedName>
</protein>
<dbReference type="InterPro" id="IPR012042">
    <property type="entry name" value="NeuTTM/CthTTM-like"/>
</dbReference>
<feature type="active site" description="Proton acceptor" evidence="1">
    <location>
        <position position="28"/>
    </location>
</feature>
<evidence type="ECO:0000313" key="10">
    <source>
        <dbReference type="Proteomes" id="UP000285740"/>
    </source>
</evidence>
<evidence type="ECO:0000313" key="4">
    <source>
        <dbReference type="EMBL" id="RHA52241.1"/>
    </source>
</evidence>
<evidence type="ECO:0000313" key="8">
    <source>
        <dbReference type="Proteomes" id="UP000284598"/>
    </source>
</evidence>
<comment type="caution">
    <text evidence="3">The sequence shown here is derived from an EMBL/GenBank/DDBJ whole genome shotgun (WGS) entry which is preliminary data.</text>
</comment>
<evidence type="ECO:0000259" key="2">
    <source>
        <dbReference type="PROSITE" id="PS51707"/>
    </source>
</evidence>
<gene>
    <name evidence="6" type="ORF">DW018_12130</name>
    <name evidence="5" type="ORF">DW918_09190</name>
    <name evidence="4" type="ORF">DW929_11495</name>
    <name evidence="3" type="ORF">DW944_11140</name>
</gene>
<dbReference type="Pfam" id="PF01928">
    <property type="entry name" value="CYTH"/>
    <property type="match status" value="1"/>
</dbReference>
<dbReference type="Gene3D" id="2.40.320.10">
    <property type="entry name" value="Hypothetical Protein Pfu-838710-001"/>
    <property type="match status" value="1"/>
</dbReference>
<dbReference type="Proteomes" id="UP000285740">
    <property type="component" value="Unassembled WGS sequence"/>
</dbReference>
<dbReference type="Proteomes" id="UP000284779">
    <property type="component" value="Unassembled WGS sequence"/>
</dbReference>
<dbReference type="AlphaFoldDB" id="A0A413R5A0"/>
<dbReference type="SUPFAM" id="SSF55154">
    <property type="entry name" value="CYTH-like phosphatases"/>
    <property type="match status" value="1"/>
</dbReference>
<dbReference type="EMBL" id="QSFO01000017">
    <property type="protein sequence ID" value="RHA52241.1"/>
    <property type="molecule type" value="Genomic_DNA"/>
</dbReference>
<dbReference type="EMBL" id="QROT01000012">
    <property type="protein sequence ID" value="RHL42876.1"/>
    <property type="molecule type" value="Genomic_DNA"/>
</dbReference>
<evidence type="ECO:0000313" key="9">
    <source>
        <dbReference type="Proteomes" id="UP000284779"/>
    </source>
</evidence>
<evidence type="ECO:0000313" key="7">
    <source>
        <dbReference type="Proteomes" id="UP000283314"/>
    </source>
</evidence>
<dbReference type="EMBL" id="QSFD01000014">
    <property type="protein sequence ID" value="RHA16827.1"/>
    <property type="molecule type" value="Genomic_DNA"/>
</dbReference>
<dbReference type="SMART" id="SM01118">
    <property type="entry name" value="CYTH"/>
    <property type="match status" value="1"/>
</dbReference>
<dbReference type="PANTHER" id="PTHR40114">
    <property type="entry name" value="SLR0698 PROTEIN"/>
    <property type="match status" value="1"/>
</dbReference>
<dbReference type="Proteomes" id="UP000284598">
    <property type="component" value="Unassembled WGS sequence"/>
</dbReference>
<organism evidence="3 9">
    <name type="scientific">Eubacterium ventriosum</name>
    <dbReference type="NCBI Taxonomy" id="39496"/>
    <lineage>
        <taxon>Bacteria</taxon>
        <taxon>Bacillati</taxon>
        <taxon>Bacillota</taxon>
        <taxon>Clostridia</taxon>
        <taxon>Eubacteriales</taxon>
        <taxon>Eubacteriaceae</taxon>
        <taxon>Eubacterium</taxon>
    </lineage>
</organism>
<keyword evidence="9" id="KW-1185">Reference proteome</keyword>
<evidence type="ECO:0000256" key="1">
    <source>
        <dbReference type="PIRSR" id="PIRSR016487-1"/>
    </source>
</evidence>
<dbReference type="Proteomes" id="UP000283314">
    <property type="component" value="Unassembled WGS sequence"/>
</dbReference>
<dbReference type="EMBL" id="QSFV01000035">
    <property type="protein sequence ID" value="RHA78397.1"/>
    <property type="molecule type" value="Genomic_DNA"/>
</dbReference>
<evidence type="ECO:0000313" key="5">
    <source>
        <dbReference type="EMBL" id="RHA78397.1"/>
    </source>
</evidence>
<feature type="domain" description="CYTH" evidence="2">
    <location>
        <begin position="1"/>
        <end position="146"/>
    </location>
</feature>
<sequence length="153" mass="17826">MEIERKYIPKTLPENLAQYKHHKIEQAYLNTAPVVRIRKQDNEYFLTYKGGGMMAREEYNLPLNEKSYNHLLTKADGNIITKTRYYIPIHNGLTAELDIFEGKFTNMTLVEVEFSSIDEANSFNPPEWFGKDVTHDGRFHNSYLSQIDCCLGK</sequence>
<dbReference type="RefSeq" id="WP_117901050.1">
    <property type="nucleotide sequence ID" value="NZ_CABJDQ010000012.1"/>
</dbReference>
<name>A0A413R5A0_9FIRM</name>
<dbReference type="PANTHER" id="PTHR40114:SF1">
    <property type="entry name" value="SLR0698 PROTEIN"/>
    <property type="match status" value="1"/>
</dbReference>
<dbReference type="PROSITE" id="PS51707">
    <property type="entry name" value="CYTH"/>
    <property type="match status" value="1"/>
</dbReference>
<proteinExistence type="predicted"/>
<dbReference type="GeneID" id="66467990"/>
<dbReference type="InterPro" id="IPR023577">
    <property type="entry name" value="CYTH_domain"/>
</dbReference>
<dbReference type="CDD" id="cd07761">
    <property type="entry name" value="CYTH-like_CthTTM-like"/>
    <property type="match status" value="1"/>
</dbReference>